<accession>A0ACB9RYW2</accession>
<reference evidence="2" key="1">
    <citation type="journal article" date="2023" name="Front. Plant Sci.">
        <title>Chromosomal-level genome assembly of Melastoma candidum provides insights into trichome evolution.</title>
        <authorList>
            <person name="Zhong Y."/>
            <person name="Wu W."/>
            <person name="Sun C."/>
            <person name="Zou P."/>
            <person name="Liu Y."/>
            <person name="Dai S."/>
            <person name="Zhou R."/>
        </authorList>
    </citation>
    <scope>NUCLEOTIDE SEQUENCE [LARGE SCALE GENOMIC DNA]</scope>
</reference>
<protein>
    <submittedName>
        <fullName evidence="1">Uncharacterized protein</fullName>
    </submittedName>
</protein>
<name>A0ACB9RYW2_9MYRT</name>
<evidence type="ECO:0000313" key="1">
    <source>
        <dbReference type="EMBL" id="KAI4383900.1"/>
    </source>
</evidence>
<keyword evidence="2" id="KW-1185">Reference proteome</keyword>
<dbReference type="Proteomes" id="UP001057402">
    <property type="component" value="Chromosome 3"/>
</dbReference>
<proteinExistence type="predicted"/>
<comment type="caution">
    <text evidence="1">The sequence shown here is derived from an EMBL/GenBank/DDBJ whole genome shotgun (WGS) entry which is preliminary data.</text>
</comment>
<dbReference type="EMBL" id="CM042882">
    <property type="protein sequence ID" value="KAI4383900.1"/>
    <property type="molecule type" value="Genomic_DNA"/>
</dbReference>
<gene>
    <name evidence="1" type="ORF">MLD38_009690</name>
</gene>
<organism evidence="1 2">
    <name type="scientific">Melastoma candidum</name>
    <dbReference type="NCBI Taxonomy" id="119954"/>
    <lineage>
        <taxon>Eukaryota</taxon>
        <taxon>Viridiplantae</taxon>
        <taxon>Streptophyta</taxon>
        <taxon>Embryophyta</taxon>
        <taxon>Tracheophyta</taxon>
        <taxon>Spermatophyta</taxon>
        <taxon>Magnoliopsida</taxon>
        <taxon>eudicotyledons</taxon>
        <taxon>Gunneridae</taxon>
        <taxon>Pentapetalae</taxon>
        <taxon>rosids</taxon>
        <taxon>malvids</taxon>
        <taxon>Myrtales</taxon>
        <taxon>Melastomataceae</taxon>
        <taxon>Melastomatoideae</taxon>
        <taxon>Melastomateae</taxon>
        <taxon>Melastoma</taxon>
    </lineage>
</organism>
<evidence type="ECO:0000313" key="2">
    <source>
        <dbReference type="Proteomes" id="UP001057402"/>
    </source>
</evidence>
<sequence>MLQWMGGSRRKITTSRKSVQKRQKQYFELRKRRLWQQQQPHSPGSTPCFSLKNDESRSLDILCMLDDSSAPLTGEKDEHSNINASSVCGSAATHVSADTTTEAGSPLKCQVDAVCQEKEGADFHARKENPNTGHVKCPSLLDLLGDHPIDGSAEIKPIKEEHVAFSVEGLGTVEVATPSQSPLANNRMNDFGVPRGKSALEFNAEGLEFDDVPCQDLSFSVGHVTFKKKKSFVDNLSYGCLKNECYSLPDHPSHEVCFKRRGINTGGTRGNTKVSPRYNDDKLELTSWKTLVDDGLDSFSLKSCESEESCTSSAAWEKGVGNAPLDKSSKQVHSRGSSAYTSRGLGPKILPDNVEEDGNLDSKLWIHEPLDESFATPFVTKPRRDRFWDGFTQLSGRRDSILILARRQIACHGIPRALVESREEFRRYEL</sequence>